<feature type="transmembrane region" description="Helical" evidence="12">
    <location>
        <begin position="286"/>
        <end position="302"/>
    </location>
</feature>
<keyword evidence="11 12" id="KW-1208">Phospholipid metabolism</keyword>
<evidence type="ECO:0000256" key="5">
    <source>
        <dbReference type="ARBA" id="ARBA00022679"/>
    </source>
</evidence>
<evidence type="ECO:0000256" key="3">
    <source>
        <dbReference type="ARBA" id="ARBA00005189"/>
    </source>
</evidence>
<dbReference type="UniPathway" id="UPA00948"/>
<dbReference type="GO" id="GO:0106245">
    <property type="term" value="F:L-serine-phosphatidylethanolamine phosphatidyltransferase activity"/>
    <property type="evidence" value="ECO:0007669"/>
    <property type="project" value="UniProtKB-UniRule"/>
</dbReference>
<evidence type="ECO:0000256" key="11">
    <source>
        <dbReference type="ARBA" id="ARBA00023264"/>
    </source>
</evidence>
<feature type="transmembrane region" description="Helical" evidence="12">
    <location>
        <begin position="104"/>
        <end position="124"/>
    </location>
</feature>
<name>A0A1B6LGH8_9HEMI</name>
<protein>
    <recommendedName>
        <fullName evidence="12">Phosphatidylserine synthase</fullName>
        <ecNumber evidence="12">2.7.8.29</ecNumber>
    </recommendedName>
    <alternativeName>
        <fullName evidence="12">Serine-exchange enzyme</fullName>
    </alternativeName>
</protein>
<evidence type="ECO:0000256" key="1">
    <source>
        <dbReference type="ARBA" id="ARBA00004477"/>
    </source>
</evidence>
<comment type="similarity">
    <text evidence="4 12">Belongs to the phosphatidyl serine synthase family.</text>
</comment>
<feature type="transmembrane region" description="Helical" evidence="12">
    <location>
        <begin position="45"/>
        <end position="63"/>
    </location>
</feature>
<evidence type="ECO:0000256" key="7">
    <source>
        <dbReference type="ARBA" id="ARBA00022824"/>
    </source>
</evidence>
<keyword evidence="5 12" id="KW-0808">Transferase</keyword>
<evidence type="ECO:0000256" key="6">
    <source>
        <dbReference type="ARBA" id="ARBA00022692"/>
    </source>
</evidence>
<feature type="transmembrane region" description="Helical" evidence="12">
    <location>
        <begin position="75"/>
        <end position="92"/>
    </location>
</feature>
<keyword evidence="7 12" id="KW-0256">Endoplasmic reticulum</keyword>
<comment type="catalytic activity">
    <reaction evidence="12">
        <text>a 1,2-diacyl-sn-glycero-3-phosphoethanolamine + L-serine = a 1,2-diacyl-sn-glycero-3-phospho-L-serine + ethanolamine</text>
        <dbReference type="Rhea" id="RHEA:27606"/>
        <dbReference type="ChEBI" id="CHEBI:33384"/>
        <dbReference type="ChEBI" id="CHEBI:57262"/>
        <dbReference type="ChEBI" id="CHEBI:57603"/>
        <dbReference type="ChEBI" id="CHEBI:64612"/>
        <dbReference type="EC" id="2.7.8.29"/>
    </reaction>
</comment>
<feature type="transmembrane region" description="Helical" evidence="12">
    <location>
        <begin position="322"/>
        <end position="342"/>
    </location>
</feature>
<comment type="pathway">
    <text evidence="3">Lipid metabolism.</text>
</comment>
<dbReference type="PANTHER" id="PTHR15362">
    <property type="entry name" value="PHOSPHATIDYLINOSITOL SYNTHASE"/>
    <property type="match status" value="1"/>
</dbReference>
<keyword evidence="12" id="KW-0594">Phospholipid biosynthesis</keyword>
<proteinExistence type="inferred from homology"/>
<dbReference type="PANTHER" id="PTHR15362:SF15">
    <property type="entry name" value="PHOSPHATIDYLSERINE SYNTHASE 1"/>
    <property type="match status" value="1"/>
</dbReference>
<evidence type="ECO:0000256" key="2">
    <source>
        <dbReference type="ARBA" id="ARBA00004916"/>
    </source>
</evidence>
<organism evidence="13">
    <name type="scientific">Graphocephala atropunctata</name>
    <dbReference type="NCBI Taxonomy" id="36148"/>
    <lineage>
        <taxon>Eukaryota</taxon>
        <taxon>Metazoa</taxon>
        <taxon>Ecdysozoa</taxon>
        <taxon>Arthropoda</taxon>
        <taxon>Hexapoda</taxon>
        <taxon>Insecta</taxon>
        <taxon>Pterygota</taxon>
        <taxon>Neoptera</taxon>
        <taxon>Paraneoptera</taxon>
        <taxon>Hemiptera</taxon>
        <taxon>Auchenorrhyncha</taxon>
        <taxon>Membracoidea</taxon>
        <taxon>Cicadellidae</taxon>
        <taxon>Cicadellinae</taxon>
        <taxon>Cicadellini</taxon>
        <taxon>Graphocephala</taxon>
    </lineage>
</organism>
<reference evidence="13" key="1">
    <citation type="submission" date="2015-11" db="EMBL/GenBank/DDBJ databases">
        <title>De novo transcriptome assembly of four potential Pierce s Disease insect vectors from Arizona vineyards.</title>
        <authorList>
            <person name="Tassone E.E."/>
        </authorList>
    </citation>
    <scope>NUCLEOTIDE SEQUENCE</scope>
</reference>
<comment type="function">
    <text evidence="12">Catalyzes a base-exchange reaction in which the polar head group of phosphatidylethanolamine (PE) is replaced by L-serine.</text>
</comment>
<dbReference type="AlphaFoldDB" id="A0A1B6LGH8"/>
<dbReference type="InterPro" id="IPR004277">
    <property type="entry name" value="PSS"/>
</dbReference>
<evidence type="ECO:0000256" key="4">
    <source>
        <dbReference type="ARBA" id="ARBA00008671"/>
    </source>
</evidence>
<comment type="pathway">
    <text evidence="2 12">Phospholipid metabolism; phosphatidylserine biosynthesis.</text>
</comment>
<evidence type="ECO:0000256" key="10">
    <source>
        <dbReference type="ARBA" id="ARBA00023136"/>
    </source>
</evidence>
<gene>
    <name evidence="13" type="ORF">g.13733</name>
</gene>
<keyword evidence="10 12" id="KW-0472">Membrane</keyword>
<feature type="transmembrane region" description="Helical" evidence="12">
    <location>
        <begin position="387"/>
        <end position="409"/>
    </location>
</feature>
<keyword evidence="12" id="KW-0444">Lipid biosynthesis</keyword>
<keyword evidence="9 12" id="KW-0443">Lipid metabolism</keyword>
<dbReference type="Pfam" id="PF03034">
    <property type="entry name" value="PSS"/>
    <property type="match status" value="1"/>
</dbReference>
<comment type="subcellular location">
    <subcellularLocation>
        <location evidence="1 12">Endoplasmic reticulum membrane</location>
        <topology evidence="1 12">Multi-pass membrane protein</topology>
    </subcellularLocation>
</comment>
<evidence type="ECO:0000256" key="12">
    <source>
        <dbReference type="RuleBase" id="RU368094"/>
    </source>
</evidence>
<feature type="transmembrane region" description="Helical" evidence="12">
    <location>
        <begin position="217"/>
        <end position="237"/>
    </location>
</feature>
<sequence>MIYFLFDTMGMKRLTGLSKSYHDTFNSVNERVVEDISLEFFYKPHTITLLAVSIAAVIYSSFIRDERDVDANIRAGIYCVFFFFIIVSVLAFPNGPFTRPHPAFWRIVFGLSVLYLMLLVFCLFQNYKTVKQIIYWFDPELEHFHIDMDREYGVNCSVITFENLWNHMDVFALAHFLGWAFKALLVRHLGILWAVSVMWEFTEIAFAHLLPNFVECWWDALILDVLLCNGLGIWVGLRICKMLEMREYKWVSIRDIHSTTGKLKRAVLQFTPSDWMQVRWLDPSTTYMRFFAICQLVIFWQVCELNTFFLKHIFEMPPSHPLVFLRLLLVGIVVAPSIRQYYMYVTDPTCKRVGTQCWVYGAIMASEALLCIKNGKELFGQTQATNICIWLLLIFLLSCLCVYGCVVWHRYFQPYYLALKTLLRM</sequence>
<dbReference type="GO" id="GO:0006659">
    <property type="term" value="P:phosphatidylserine biosynthetic process"/>
    <property type="evidence" value="ECO:0007669"/>
    <property type="project" value="UniProtKB-UniRule"/>
</dbReference>
<evidence type="ECO:0000256" key="8">
    <source>
        <dbReference type="ARBA" id="ARBA00022989"/>
    </source>
</evidence>
<evidence type="ECO:0000256" key="9">
    <source>
        <dbReference type="ARBA" id="ARBA00023098"/>
    </source>
</evidence>
<dbReference type="EC" id="2.7.8.29" evidence="12"/>
<evidence type="ECO:0000313" key="13">
    <source>
        <dbReference type="EMBL" id="JAT22738.1"/>
    </source>
</evidence>
<accession>A0A1B6LGH8</accession>
<dbReference type="GO" id="GO:0005789">
    <property type="term" value="C:endoplasmic reticulum membrane"/>
    <property type="evidence" value="ECO:0007669"/>
    <property type="project" value="UniProtKB-SubCell"/>
</dbReference>
<dbReference type="EMBL" id="GEBQ01017239">
    <property type="protein sequence ID" value="JAT22738.1"/>
    <property type="molecule type" value="Transcribed_RNA"/>
</dbReference>
<keyword evidence="8 12" id="KW-1133">Transmembrane helix</keyword>
<keyword evidence="6 12" id="KW-0812">Transmembrane</keyword>